<accession>A0A939HDG6</accession>
<proteinExistence type="predicted"/>
<dbReference type="Proteomes" id="UP000664218">
    <property type="component" value="Unassembled WGS sequence"/>
</dbReference>
<reference evidence="1" key="1">
    <citation type="submission" date="2021-03" db="EMBL/GenBank/DDBJ databases">
        <title>Proteiniclasticum marinus sp. nov., isolated from tidal flat sediment.</title>
        <authorList>
            <person name="Namirimu T."/>
            <person name="Yang J.-A."/>
            <person name="Yang S.-H."/>
            <person name="Kim Y.-J."/>
            <person name="Kwon K.K."/>
        </authorList>
    </citation>
    <scope>NUCLEOTIDE SEQUENCE</scope>
    <source>
        <strain evidence="1">SCR006</strain>
    </source>
</reference>
<dbReference type="AlphaFoldDB" id="A0A939HDG6"/>
<name>A0A939HDG6_9CLOT</name>
<comment type="caution">
    <text evidence="1">The sequence shown here is derived from an EMBL/GenBank/DDBJ whole genome shotgun (WGS) entry which is preliminary data.</text>
</comment>
<organism evidence="1 2">
    <name type="scientific">Proteiniclasticum aestuarii</name>
    <dbReference type="NCBI Taxonomy" id="2817862"/>
    <lineage>
        <taxon>Bacteria</taxon>
        <taxon>Bacillati</taxon>
        <taxon>Bacillota</taxon>
        <taxon>Clostridia</taxon>
        <taxon>Eubacteriales</taxon>
        <taxon>Clostridiaceae</taxon>
        <taxon>Proteiniclasticum</taxon>
    </lineage>
</organism>
<keyword evidence="2" id="KW-1185">Reference proteome</keyword>
<protein>
    <submittedName>
        <fullName evidence="1">Uncharacterized protein</fullName>
    </submittedName>
</protein>
<evidence type="ECO:0000313" key="2">
    <source>
        <dbReference type="Proteomes" id="UP000664218"/>
    </source>
</evidence>
<dbReference type="RefSeq" id="WP_207600862.1">
    <property type="nucleotide sequence ID" value="NZ_JAFNJU010000019.1"/>
</dbReference>
<evidence type="ECO:0000313" key="1">
    <source>
        <dbReference type="EMBL" id="MBO1266335.1"/>
    </source>
</evidence>
<sequence length="154" mass="18349">MKTNTKIRIWILVLALLAVWLLPKMPFNEEIERKIEAQVYVEGIPVRTTEVVIEGERSRYLFSDRQMFFGDFQVEEYPRTQREDMMAEISWHERFDVEQILYAQNATFPDLEMERDLIIDGTMKHFALGFKDGRIVATSSELMEEYRVRYGIEN</sequence>
<gene>
    <name evidence="1" type="ORF">J3A84_14975</name>
</gene>
<dbReference type="EMBL" id="JAFNJU010000019">
    <property type="protein sequence ID" value="MBO1266335.1"/>
    <property type="molecule type" value="Genomic_DNA"/>
</dbReference>